<feature type="region of interest" description="Disordered" evidence="7">
    <location>
        <begin position="358"/>
        <end position="377"/>
    </location>
</feature>
<evidence type="ECO:0000256" key="2">
    <source>
        <dbReference type="ARBA" id="ARBA00022833"/>
    </source>
</evidence>
<dbReference type="PRINTS" id="PR00755">
    <property type="entry name" value="AFLATOXINBRP"/>
</dbReference>
<evidence type="ECO:0000256" key="7">
    <source>
        <dbReference type="SAM" id="MobiDB-lite"/>
    </source>
</evidence>
<evidence type="ECO:0000256" key="3">
    <source>
        <dbReference type="ARBA" id="ARBA00023015"/>
    </source>
</evidence>
<dbReference type="SUPFAM" id="SSF57701">
    <property type="entry name" value="Zn2/Cys6 DNA-binding domain"/>
    <property type="match status" value="1"/>
</dbReference>
<feature type="domain" description="C2H2-type" evidence="9">
    <location>
        <begin position="36"/>
        <end position="65"/>
    </location>
</feature>
<feature type="region of interest" description="Disordered" evidence="7">
    <location>
        <begin position="176"/>
        <end position="202"/>
    </location>
</feature>
<evidence type="ECO:0000259" key="8">
    <source>
        <dbReference type="PROSITE" id="PS50048"/>
    </source>
</evidence>
<dbReference type="InterPro" id="IPR036864">
    <property type="entry name" value="Zn2-C6_fun-type_DNA-bd_sf"/>
</dbReference>
<keyword evidence="1" id="KW-0479">Metal-binding</keyword>
<dbReference type="InterPro" id="IPR013087">
    <property type="entry name" value="Znf_C2H2_type"/>
</dbReference>
<evidence type="ECO:0000313" key="10">
    <source>
        <dbReference type="EMBL" id="KAL2265889.1"/>
    </source>
</evidence>
<dbReference type="PROSITE" id="PS50157">
    <property type="entry name" value="ZINC_FINGER_C2H2_2"/>
    <property type="match status" value="1"/>
</dbReference>
<feature type="domain" description="Zn(2)-C6 fungal-type" evidence="8">
    <location>
        <begin position="72"/>
        <end position="102"/>
    </location>
</feature>
<evidence type="ECO:0008006" key="12">
    <source>
        <dbReference type="Google" id="ProtNLM"/>
    </source>
</evidence>
<sequence>MQASDDRETHRFHSLHNDGRSVARRRRDSSKHQGPWRCENCPREFAQKEYRYKHQQRCIQALNRPKHSKQKSCIACAGSKLKCDLGTPSCSRCLSRNKPCQYVSLNAPETSGPDPPENHVTVSGTNDLYFPGITDDFGRARSETISLLPGNNVADVNIRDAELVAGLELDFSMRASSHNTQQGTANNTNSPSQQQLQRNASTLRDAAETLANWPMDADFNGVPNPGETSRQGSIAAPSLASPGWPRMQPFGVSAASSRSGSSSSRWHLDNESWTSRSPLLTSEVHFGADMDDDFLRHTPAMSTNNDMNFDLLGSIGILKRHRIDTAQQRVQSPQGLAKSGFSSNSSVGYFQQATPSGLAPVTGNSSTAQKDQDTGDKTLHDAVTNTAAPRPSAWPTSCPFHKLNSDDALVKIIRSYPRIMVRPGCYPPFVHHKLYRCGAGDIAEPLARAFCCVGAFYASVPTSEGFVYNMISEESRRLVQRFHRPPGSDSDVLAVLHAMCIYQIIGFFASTNAEHARATELHHSFFLKMTRLLIRQYLQDLSPSDVNPEMAWRKWIVNETIRRTVFLVNAINTLSCRVQKQGANFFEALDDDLVRDMALPASDRLWKASSAEEWLAVRDQLSPEETATSRLTVQQAIDHFFGPIRGGDSSRLSTAYAQFAQLDDFTRLVVATAGPNVDYQT</sequence>
<dbReference type="Pfam" id="PF00172">
    <property type="entry name" value="Zn_clus"/>
    <property type="match status" value="1"/>
</dbReference>
<keyword evidence="5" id="KW-0539">Nucleus</keyword>
<dbReference type="Gene3D" id="4.10.240.10">
    <property type="entry name" value="Zn(2)-C6 fungal-type DNA-binding domain"/>
    <property type="match status" value="1"/>
</dbReference>
<proteinExistence type="predicted"/>
<evidence type="ECO:0000256" key="5">
    <source>
        <dbReference type="ARBA" id="ARBA00023242"/>
    </source>
</evidence>
<dbReference type="PANTHER" id="PTHR47660">
    <property type="entry name" value="TRANSCRIPTION FACTOR WITH C2H2 AND ZN(2)-CYS(6) DNA BINDING DOMAIN (EUROFUNG)-RELATED-RELATED"/>
    <property type="match status" value="1"/>
</dbReference>
<dbReference type="PANTHER" id="PTHR47660:SF3">
    <property type="entry name" value="FINGER DOMAIN PROTEIN, PUTATIVE (AFU_ORTHOLOGUE AFUA_4G03310)-RELATED"/>
    <property type="match status" value="1"/>
</dbReference>
<keyword evidence="2" id="KW-0862">Zinc</keyword>
<dbReference type="RefSeq" id="XP_070864616.1">
    <property type="nucleotide sequence ID" value="XM_071013760.1"/>
</dbReference>
<dbReference type="GeneID" id="98128404"/>
<feature type="compositionally biased region" description="Basic and acidic residues" evidence="7">
    <location>
        <begin position="1"/>
        <end position="21"/>
    </location>
</feature>
<dbReference type="Proteomes" id="UP001600064">
    <property type="component" value="Unassembled WGS sequence"/>
</dbReference>
<evidence type="ECO:0000256" key="4">
    <source>
        <dbReference type="ARBA" id="ARBA00023163"/>
    </source>
</evidence>
<gene>
    <name evidence="10" type="ORF">VTJ83DRAFT_6989</name>
</gene>
<name>A0ABR4D8G3_9PEZI</name>
<accession>A0ABR4D8G3</accession>
<feature type="region of interest" description="Disordered" evidence="7">
    <location>
        <begin position="217"/>
        <end position="272"/>
    </location>
</feature>
<evidence type="ECO:0000259" key="9">
    <source>
        <dbReference type="PROSITE" id="PS50157"/>
    </source>
</evidence>
<evidence type="ECO:0000256" key="6">
    <source>
        <dbReference type="PROSITE-ProRule" id="PRU00042"/>
    </source>
</evidence>
<keyword evidence="11" id="KW-1185">Reference proteome</keyword>
<evidence type="ECO:0000313" key="11">
    <source>
        <dbReference type="Proteomes" id="UP001600064"/>
    </source>
</evidence>
<dbReference type="CDD" id="cd00067">
    <property type="entry name" value="GAL4"/>
    <property type="match status" value="1"/>
</dbReference>
<dbReference type="PROSITE" id="PS00463">
    <property type="entry name" value="ZN2_CY6_FUNGAL_1"/>
    <property type="match status" value="1"/>
</dbReference>
<dbReference type="PROSITE" id="PS50048">
    <property type="entry name" value="ZN2_CY6_FUNGAL_2"/>
    <property type="match status" value="1"/>
</dbReference>
<organism evidence="10 11">
    <name type="scientific">Remersonia thermophila</name>
    <dbReference type="NCBI Taxonomy" id="72144"/>
    <lineage>
        <taxon>Eukaryota</taxon>
        <taxon>Fungi</taxon>
        <taxon>Dikarya</taxon>
        <taxon>Ascomycota</taxon>
        <taxon>Pezizomycotina</taxon>
        <taxon>Sordariomycetes</taxon>
        <taxon>Sordariomycetidae</taxon>
        <taxon>Sordariales</taxon>
        <taxon>Sordariales incertae sedis</taxon>
        <taxon>Remersonia</taxon>
    </lineage>
</organism>
<dbReference type="InterPro" id="IPR001138">
    <property type="entry name" value="Zn2Cys6_DnaBD"/>
</dbReference>
<comment type="caution">
    <text evidence="10">The sequence shown here is derived from an EMBL/GenBank/DDBJ whole genome shotgun (WGS) entry which is preliminary data.</text>
</comment>
<feature type="compositionally biased region" description="Low complexity" evidence="7">
    <location>
        <begin position="253"/>
        <end position="265"/>
    </location>
</feature>
<keyword evidence="6" id="KW-0863">Zinc-finger</keyword>
<dbReference type="EMBL" id="JAZGUE010000006">
    <property type="protein sequence ID" value="KAL2265889.1"/>
    <property type="molecule type" value="Genomic_DNA"/>
</dbReference>
<reference evidence="10 11" key="1">
    <citation type="journal article" date="2024" name="Commun. Biol.">
        <title>Comparative genomic analysis of thermophilic fungi reveals convergent evolutionary adaptations and gene losses.</title>
        <authorList>
            <person name="Steindorff A.S."/>
            <person name="Aguilar-Pontes M.V."/>
            <person name="Robinson A.J."/>
            <person name="Andreopoulos B."/>
            <person name="LaButti K."/>
            <person name="Kuo A."/>
            <person name="Mondo S."/>
            <person name="Riley R."/>
            <person name="Otillar R."/>
            <person name="Haridas S."/>
            <person name="Lipzen A."/>
            <person name="Grimwood J."/>
            <person name="Schmutz J."/>
            <person name="Clum A."/>
            <person name="Reid I.D."/>
            <person name="Moisan M.C."/>
            <person name="Butler G."/>
            <person name="Nguyen T.T.M."/>
            <person name="Dewar K."/>
            <person name="Conant G."/>
            <person name="Drula E."/>
            <person name="Henrissat B."/>
            <person name="Hansel C."/>
            <person name="Singer S."/>
            <person name="Hutchinson M.I."/>
            <person name="de Vries R.P."/>
            <person name="Natvig D.O."/>
            <person name="Powell A.J."/>
            <person name="Tsang A."/>
            <person name="Grigoriev I.V."/>
        </authorList>
    </citation>
    <scope>NUCLEOTIDE SEQUENCE [LARGE SCALE GENOMIC DNA]</scope>
    <source>
        <strain evidence="10 11">ATCC 22073</strain>
    </source>
</reference>
<evidence type="ECO:0000256" key="1">
    <source>
        <dbReference type="ARBA" id="ARBA00022723"/>
    </source>
</evidence>
<protein>
    <recommendedName>
        <fullName evidence="12">Zn(2)-C6 fungal-type domain-containing protein</fullName>
    </recommendedName>
</protein>
<keyword evidence="4" id="KW-0804">Transcription</keyword>
<dbReference type="SMART" id="SM00066">
    <property type="entry name" value="GAL4"/>
    <property type="match status" value="1"/>
</dbReference>
<feature type="region of interest" description="Disordered" evidence="7">
    <location>
        <begin position="1"/>
        <end position="35"/>
    </location>
</feature>
<keyword evidence="3" id="KW-0805">Transcription regulation</keyword>